<feature type="transmembrane region" description="Helical" evidence="8">
    <location>
        <begin position="104"/>
        <end position="125"/>
    </location>
</feature>
<feature type="domain" description="Histidine kinase" evidence="9">
    <location>
        <begin position="320"/>
        <end position="540"/>
    </location>
</feature>
<organism evidence="10 11">
    <name type="scientific">Candidatus Giovannonibacteria bacterium GW2011_GWB1_44_23</name>
    <dbReference type="NCBI Taxonomy" id="1618652"/>
    <lineage>
        <taxon>Bacteria</taxon>
        <taxon>Candidatus Giovannoniibacteriota</taxon>
    </lineage>
</organism>
<feature type="transmembrane region" description="Helical" evidence="8">
    <location>
        <begin position="259"/>
        <end position="280"/>
    </location>
</feature>
<keyword evidence="6" id="KW-0902">Two-component regulatory system</keyword>
<name>A0A0G1IEK5_9BACT</name>
<evidence type="ECO:0000256" key="5">
    <source>
        <dbReference type="ARBA" id="ARBA00022777"/>
    </source>
</evidence>
<dbReference type="Pfam" id="PF02518">
    <property type="entry name" value="HATPase_c"/>
    <property type="match status" value="1"/>
</dbReference>
<dbReference type="EMBL" id="LCIN01000006">
    <property type="protein sequence ID" value="KKT57258.1"/>
    <property type="molecule type" value="Genomic_DNA"/>
</dbReference>
<keyword evidence="7" id="KW-0175">Coiled coil</keyword>
<dbReference type="InterPro" id="IPR036097">
    <property type="entry name" value="HisK_dim/P_sf"/>
</dbReference>
<dbReference type="Gene3D" id="1.10.287.130">
    <property type="match status" value="1"/>
</dbReference>
<dbReference type="FunFam" id="3.30.565.10:FF:000006">
    <property type="entry name" value="Sensor histidine kinase WalK"/>
    <property type="match status" value="1"/>
</dbReference>
<keyword evidence="8" id="KW-0472">Membrane</keyword>
<dbReference type="PRINTS" id="PR00344">
    <property type="entry name" value="BCTRLSENSOR"/>
</dbReference>
<dbReference type="Pfam" id="PF00512">
    <property type="entry name" value="HisKA"/>
    <property type="match status" value="1"/>
</dbReference>
<dbReference type="InterPro" id="IPR005467">
    <property type="entry name" value="His_kinase_dom"/>
</dbReference>
<dbReference type="EC" id="2.7.13.3" evidence="2"/>
<evidence type="ECO:0000256" key="4">
    <source>
        <dbReference type="ARBA" id="ARBA00022679"/>
    </source>
</evidence>
<evidence type="ECO:0000313" key="10">
    <source>
        <dbReference type="EMBL" id="KKT57258.1"/>
    </source>
</evidence>
<keyword evidence="3" id="KW-0597">Phosphoprotein</keyword>
<dbReference type="SMART" id="SM00388">
    <property type="entry name" value="HisKA"/>
    <property type="match status" value="1"/>
</dbReference>
<feature type="transmembrane region" description="Helical" evidence="8">
    <location>
        <begin position="233"/>
        <end position="253"/>
    </location>
</feature>
<reference evidence="10 11" key="1">
    <citation type="journal article" date="2015" name="Nature">
        <title>rRNA introns, odd ribosomes, and small enigmatic genomes across a large radiation of phyla.</title>
        <authorList>
            <person name="Brown C.T."/>
            <person name="Hug L.A."/>
            <person name="Thomas B.C."/>
            <person name="Sharon I."/>
            <person name="Castelle C.J."/>
            <person name="Singh A."/>
            <person name="Wilkins M.J."/>
            <person name="Williams K.H."/>
            <person name="Banfield J.F."/>
        </authorList>
    </citation>
    <scope>NUCLEOTIDE SEQUENCE [LARGE SCALE GENOMIC DNA]</scope>
</reference>
<evidence type="ECO:0000256" key="6">
    <source>
        <dbReference type="ARBA" id="ARBA00023012"/>
    </source>
</evidence>
<dbReference type="PANTHER" id="PTHR43711:SF1">
    <property type="entry name" value="HISTIDINE KINASE 1"/>
    <property type="match status" value="1"/>
</dbReference>
<feature type="transmembrane region" description="Helical" evidence="8">
    <location>
        <begin position="12"/>
        <end position="31"/>
    </location>
</feature>
<feature type="transmembrane region" description="Helical" evidence="8">
    <location>
        <begin position="179"/>
        <end position="198"/>
    </location>
</feature>
<dbReference type="CDD" id="cd00082">
    <property type="entry name" value="HisKA"/>
    <property type="match status" value="1"/>
</dbReference>
<dbReference type="AlphaFoldDB" id="A0A0G1IEK5"/>
<dbReference type="PANTHER" id="PTHR43711">
    <property type="entry name" value="TWO-COMPONENT HISTIDINE KINASE"/>
    <property type="match status" value="1"/>
</dbReference>
<dbReference type="InterPro" id="IPR031621">
    <property type="entry name" value="HisKA_7TM"/>
</dbReference>
<comment type="catalytic activity">
    <reaction evidence="1">
        <text>ATP + protein L-histidine = ADP + protein N-phospho-L-histidine.</text>
        <dbReference type="EC" id="2.7.13.3"/>
    </reaction>
</comment>
<feature type="coiled-coil region" evidence="7">
    <location>
        <begin position="283"/>
        <end position="313"/>
    </location>
</feature>
<evidence type="ECO:0000256" key="7">
    <source>
        <dbReference type="SAM" id="Coils"/>
    </source>
</evidence>
<feature type="transmembrane region" description="Helical" evidence="8">
    <location>
        <begin position="137"/>
        <end position="159"/>
    </location>
</feature>
<protein>
    <recommendedName>
        <fullName evidence="2">histidine kinase</fullName>
        <ecNumber evidence="2">2.7.13.3</ecNumber>
    </recommendedName>
</protein>
<gene>
    <name evidence="10" type="ORF">UW49_C0006G0011</name>
</gene>
<evidence type="ECO:0000256" key="8">
    <source>
        <dbReference type="SAM" id="Phobius"/>
    </source>
</evidence>
<feature type="transmembrane region" description="Helical" evidence="8">
    <location>
        <begin position="204"/>
        <end position="226"/>
    </location>
</feature>
<dbReference type="InterPro" id="IPR003661">
    <property type="entry name" value="HisK_dim/P_dom"/>
</dbReference>
<feature type="transmembrane region" description="Helical" evidence="8">
    <location>
        <begin position="43"/>
        <end position="62"/>
    </location>
</feature>
<evidence type="ECO:0000256" key="1">
    <source>
        <dbReference type="ARBA" id="ARBA00000085"/>
    </source>
</evidence>
<keyword evidence="8" id="KW-0812">Transmembrane</keyword>
<evidence type="ECO:0000259" key="9">
    <source>
        <dbReference type="PROSITE" id="PS50109"/>
    </source>
</evidence>
<dbReference type="GO" id="GO:0000155">
    <property type="term" value="F:phosphorelay sensor kinase activity"/>
    <property type="evidence" value="ECO:0007669"/>
    <property type="project" value="InterPro"/>
</dbReference>
<dbReference type="SUPFAM" id="SSF47384">
    <property type="entry name" value="Homodimeric domain of signal transducing histidine kinase"/>
    <property type="match status" value="1"/>
</dbReference>
<keyword evidence="8" id="KW-1133">Transmembrane helix</keyword>
<comment type="caution">
    <text evidence="10">The sequence shown here is derived from an EMBL/GenBank/DDBJ whole genome shotgun (WGS) entry which is preliminary data.</text>
</comment>
<dbReference type="InterPro" id="IPR036890">
    <property type="entry name" value="HATPase_C_sf"/>
</dbReference>
<accession>A0A0G1IEK5</accession>
<dbReference type="Pfam" id="PF16927">
    <property type="entry name" value="HisKA_7TM"/>
    <property type="match status" value="1"/>
</dbReference>
<dbReference type="SUPFAM" id="SSF55874">
    <property type="entry name" value="ATPase domain of HSP90 chaperone/DNA topoisomerase II/histidine kinase"/>
    <property type="match status" value="1"/>
</dbReference>
<feature type="transmembrane region" description="Helical" evidence="8">
    <location>
        <begin position="74"/>
        <end position="92"/>
    </location>
</feature>
<dbReference type="Proteomes" id="UP000033977">
    <property type="component" value="Unassembled WGS sequence"/>
</dbReference>
<evidence type="ECO:0000256" key="2">
    <source>
        <dbReference type="ARBA" id="ARBA00012438"/>
    </source>
</evidence>
<keyword evidence="4" id="KW-0808">Transferase</keyword>
<sequence>MIFPELVLDIKNLIIISVTILHAALGIVISLRGPNKKQNITFALLELSLITWSVSMVFYRSSTGLEAIFWVKMLYLWALFIPYTFIYFLFTFPENRLGEFPKIYQFFMIVPVLYFVWEIFFGKFILGVKPALPEPAIIFNLAVEYAYATYIIIYFSFGYLRLFKLYRQSSGIIKTQARFLLLGTLIPTLLGTPGNLFLPLINIFYLNWSGQTVIVLMAVTIAYSIIKYNLLNIKVIATEVLTILINVFIIIRFVGSNTIADFFVNGIFLLGVAIFSILLIRSVQQEVRSRERIEQLAKDLEQANVDLVKLDEAKSEFISLASHQLRAPLTVIKGYTSMLLEGTFGEINKKAVAAIDRVFISANNLTKLVSDLLDLSRIESGKMKYEFKVIHLDDVVGKVLKELEAVSKEKRIAIEFKNENNKTFSVFGDADKLYEVVMNLLDNALKYSKIGPVIVTLTPRSKRLVLSVADRGMGIPQEEIPKLFQKFGRTEIAKIERPEGMGLGLYFVKRIVDDHKGRIWAESDGLGKGSTFFVELSIRYDFQDENEQFLSAL</sequence>
<dbReference type="InterPro" id="IPR004358">
    <property type="entry name" value="Sig_transdc_His_kin-like_C"/>
</dbReference>
<evidence type="ECO:0000256" key="3">
    <source>
        <dbReference type="ARBA" id="ARBA00022553"/>
    </source>
</evidence>
<dbReference type="PROSITE" id="PS50109">
    <property type="entry name" value="HIS_KIN"/>
    <property type="match status" value="1"/>
</dbReference>
<keyword evidence="5 10" id="KW-0418">Kinase</keyword>
<dbReference type="InterPro" id="IPR003594">
    <property type="entry name" value="HATPase_dom"/>
</dbReference>
<dbReference type="Gene3D" id="3.30.565.10">
    <property type="entry name" value="Histidine kinase-like ATPase, C-terminal domain"/>
    <property type="match status" value="1"/>
</dbReference>
<proteinExistence type="predicted"/>
<dbReference type="SMART" id="SM00387">
    <property type="entry name" value="HATPase_c"/>
    <property type="match status" value="1"/>
</dbReference>
<dbReference type="InterPro" id="IPR050736">
    <property type="entry name" value="Sensor_HK_Regulatory"/>
</dbReference>
<evidence type="ECO:0000313" key="11">
    <source>
        <dbReference type="Proteomes" id="UP000033977"/>
    </source>
</evidence>